<organism evidence="2">
    <name type="scientific">Oryza brachyantha</name>
    <name type="common">malo sina</name>
    <dbReference type="NCBI Taxonomy" id="4533"/>
    <lineage>
        <taxon>Eukaryota</taxon>
        <taxon>Viridiplantae</taxon>
        <taxon>Streptophyta</taxon>
        <taxon>Embryophyta</taxon>
        <taxon>Tracheophyta</taxon>
        <taxon>Spermatophyta</taxon>
        <taxon>Magnoliopsida</taxon>
        <taxon>Liliopsida</taxon>
        <taxon>Poales</taxon>
        <taxon>Poaceae</taxon>
        <taxon>BOP clade</taxon>
        <taxon>Oryzoideae</taxon>
        <taxon>Oryzeae</taxon>
        <taxon>Oryzinae</taxon>
        <taxon>Oryza</taxon>
    </lineage>
</organism>
<feature type="compositionally biased region" description="Acidic residues" evidence="1">
    <location>
        <begin position="37"/>
        <end position="49"/>
    </location>
</feature>
<dbReference type="AlphaFoldDB" id="J3MNT5"/>
<keyword evidence="3" id="KW-1185">Reference proteome</keyword>
<accession>J3MNT5</accession>
<feature type="region of interest" description="Disordered" evidence="1">
    <location>
        <begin position="1"/>
        <end position="52"/>
    </location>
</feature>
<dbReference type="Gramene" id="OB07G30670.1">
    <property type="protein sequence ID" value="OB07G30670.1"/>
    <property type="gene ID" value="OB07G30670"/>
</dbReference>
<evidence type="ECO:0000256" key="1">
    <source>
        <dbReference type="SAM" id="MobiDB-lite"/>
    </source>
</evidence>
<dbReference type="Proteomes" id="UP000006038">
    <property type="component" value="Chromosome 7"/>
</dbReference>
<evidence type="ECO:0000313" key="3">
    <source>
        <dbReference type="Proteomes" id="UP000006038"/>
    </source>
</evidence>
<sequence length="74" mass="8112">MAATNEGESKHEEGRQSATGGRRRRRGHRAEKGGAPWDEDSDGEVEGDVYDGQRAEWRASESATFRCNCSARAA</sequence>
<evidence type="ECO:0000313" key="2">
    <source>
        <dbReference type="EnsemblPlants" id="OB07G30670.1"/>
    </source>
</evidence>
<reference evidence="2" key="2">
    <citation type="submission" date="2013-04" db="UniProtKB">
        <authorList>
            <consortium name="EnsemblPlants"/>
        </authorList>
    </citation>
    <scope>IDENTIFICATION</scope>
</reference>
<name>J3MNT5_ORYBR</name>
<reference evidence="2" key="1">
    <citation type="journal article" date="2013" name="Nat. Commun.">
        <title>Whole-genome sequencing of Oryza brachyantha reveals mechanisms underlying Oryza genome evolution.</title>
        <authorList>
            <person name="Chen J."/>
            <person name="Huang Q."/>
            <person name="Gao D."/>
            <person name="Wang J."/>
            <person name="Lang Y."/>
            <person name="Liu T."/>
            <person name="Li B."/>
            <person name="Bai Z."/>
            <person name="Luis Goicoechea J."/>
            <person name="Liang C."/>
            <person name="Chen C."/>
            <person name="Zhang W."/>
            <person name="Sun S."/>
            <person name="Liao Y."/>
            <person name="Zhang X."/>
            <person name="Yang L."/>
            <person name="Song C."/>
            <person name="Wang M."/>
            <person name="Shi J."/>
            <person name="Liu G."/>
            <person name="Liu J."/>
            <person name="Zhou H."/>
            <person name="Zhou W."/>
            <person name="Yu Q."/>
            <person name="An N."/>
            <person name="Chen Y."/>
            <person name="Cai Q."/>
            <person name="Wang B."/>
            <person name="Liu B."/>
            <person name="Min J."/>
            <person name="Huang Y."/>
            <person name="Wu H."/>
            <person name="Li Z."/>
            <person name="Zhang Y."/>
            <person name="Yin Y."/>
            <person name="Song W."/>
            <person name="Jiang J."/>
            <person name="Jackson S.A."/>
            <person name="Wing R.A."/>
            <person name="Wang J."/>
            <person name="Chen M."/>
        </authorList>
    </citation>
    <scope>NUCLEOTIDE SEQUENCE [LARGE SCALE GENOMIC DNA]</scope>
    <source>
        <strain evidence="2">cv. IRGC 101232</strain>
    </source>
</reference>
<dbReference type="HOGENOM" id="CLU_2691710_0_0_1"/>
<dbReference type="EnsemblPlants" id="OB07G30670.1">
    <property type="protein sequence ID" value="OB07G30670.1"/>
    <property type="gene ID" value="OB07G30670"/>
</dbReference>
<protein>
    <submittedName>
        <fullName evidence="2">Uncharacterized protein</fullName>
    </submittedName>
</protein>
<proteinExistence type="predicted"/>